<evidence type="ECO:0000256" key="1">
    <source>
        <dbReference type="ARBA" id="ARBA00022450"/>
    </source>
</evidence>
<reference evidence="5 6" key="1">
    <citation type="journal article" date="2016" name="BMC Genomics">
        <title>Genome sequencing and secondary metabolism of the postharvest pathogen Penicillium griseofulvum.</title>
        <authorList>
            <person name="Banani H."/>
            <person name="Marcet-Houben M."/>
            <person name="Ballester A.R."/>
            <person name="Abbruscato P."/>
            <person name="Gonzalez-Candelas L."/>
            <person name="Gabaldon T."/>
            <person name="Spadaro D."/>
        </authorList>
    </citation>
    <scope>NUCLEOTIDE SEQUENCE [LARGE SCALE GENOMIC DNA]</scope>
    <source>
        <strain evidence="5 6">PG3</strain>
    </source>
</reference>
<dbReference type="STRING" id="5078.A0A135LCA7"/>
<evidence type="ECO:0000256" key="2">
    <source>
        <dbReference type="ARBA" id="ARBA00022553"/>
    </source>
</evidence>
<dbReference type="EMBL" id="LHQR01000069">
    <property type="protein sequence ID" value="KXG46602.1"/>
    <property type="molecule type" value="Genomic_DNA"/>
</dbReference>
<evidence type="ECO:0000313" key="6">
    <source>
        <dbReference type="Proteomes" id="UP000070168"/>
    </source>
</evidence>
<dbReference type="PANTHER" id="PTHR44845:SF6">
    <property type="entry name" value="BETA-ALANINE-ACTIVATING ENZYME"/>
    <property type="match status" value="1"/>
</dbReference>
<dbReference type="InterPro" id="IPR036291">
    <property type="entry name" value="NAD(P)-bd_dom_sf"/>
</dbReference>
<feature type="compositionally biased region" description="Low complexity" evidence="3">
    <location>
        <begin position="208"/>
        <end position="220"/>
    </location>
</feature>
<name>A0A135LCA7_PENPA</name>
<dbReference type="SUPFAM" id="SSF51735">
    <property type="entry name" value="NAD(P)-binding Rossmann-fold domains"/>
    <property type="match status" value="1"/>
</dbReference>
<feature type="region of interest" description="Disordered" evidence="3">
    <location>
        <begin position="203"/>
        <end position="242"/>
    </location>
</feature>
<dbReference type="Gene3D" id="3.40.50.720">
    <property type="entry name" value="NAD(P)-binding Rossmann-like Domain"/>
    <property type="match status" value="1"/>
</dbReference>
<comment type="caution">
    <text evidence="5">The sequence shown here is derived from an EMBL/GenBank/DDBJ whole genome shotgun (WGS) entry which is preliminary data.</text>
</comment>
<keyword evidence="6" id="KW-1185">Reference proteome</keyword>
<dbReference type="OrthoDB" id="329835at2759"/>
<dbReference type="InterPro" id="IPR013120">
    <property type="entry name" value="FAR_NAD-bd"/>
</dbReference>
<evidence type="ECO:0000256" key="3">
    <source>
        <dbReference type="SAM" id="MobiDB-lite"/>
    </source>
</evidence>
<dbReference type="Proteomes" id="UP000070168">
    <property type="component" value="Unassembled WGS sequence"/>
</dbReference>
<gene>
    <name evidence="5" type="ORF">PGRI_054580</name>
</gene>
<dbReference type="OMA" id="PTHERIT"/>
<sequence>MQRELARGELDAIVRRYRMMRMSDGDWGQSICEGIDACRLESPVGPELTTSIADVTLDEASAPDAPLWCSNPKFSAFVVVKEDGGRGDEGDGAGSNVLTATVTERLRQCRSEDDARDIIKEAFAAQMGTALGLDGTVSDQELMASRSTDLGTDSLVSVDLHSWFLRNIQVNVPTLSIMGSGSLADLVQNAVDNLPRELLATAHDSEEASSAQDSGDSSPSRVAGSVTPAIPSHRQSSPLPSSDLAQPLLGISALTAQSISDSASAVIHCSADTSHVKHFIDVRASNLGSTIEIARECLRRRIPLYYVSSAGLGMLHRNSREDGFPPGHIDVPAAQVPDRTEGYICSKWASERFLERASEAYGLRVEIYRPSTIVRKGSDTVGDEADKDWVNAFIKYVRLLKAAPESRSNSGFLDLVRVDTVCEQIMGRVFDSSQSTMGINEGNDVTYFNAVGDEVLALDGLQNIGLADNEAFTKLPREEWTRRAVAAGLHPGVAVLIETMDEVGVNYPRLWKGMSGSRV</sequence>
<organism evidence="5 6">
    <name type="scientific">Penicillium patulum</name>
    <name type="common">Penicillium griseofulvum</name>
    <dbReference type="NCBI Taxonomy" id="5078"/>
    <lineage>
        <taxon>Eukaryota</taxon>
        <taxon>Fungi</taxon>
        <taxon>Dikarya</taxon>
        <taxon>Ascomycota</taxon>
        <taxon>Pezizomycotina</taxon>
        <taxon>Eurotiomycetes</taxon>
        <taxon>Eurotiomycetidae</taxon>
        <taxon>Eurotiales</taxon>
        <taxon>Aspergillaceae</taxon>
        <taxon>Penicillium</taxon>
    </lineage>
</organism>
<dbReference type="PANTHER" id="PTHR44845">
    <property type="entry name" value="CARRIER DOMAIN-CONTAINING PROTEIN"/>
    <property type="match status" value="1"/>
</dbReference>
<evidence type="ECO:0000259" key="4">
    <source>
        <dbReference type="Pfam" id="PF07993"/>
    </source>
</evidence>
<dbReference type="Pfam" id="PF07993">
    <property type="entry name" value="NAD_binding_4"/>
    <property type="match status" value="1"/>
</dbReference>
<proteinExistence type="predicted"/>
<feature type="compositionally biased region" description="Polar residues" evidence="3">
    <location>
        <begin position="233"/>
        <end position="242"/>
    </location>
</feature>
<accession>A0A135LCA7</accession>
<evidence type="ECO:0000313" key="5">
    <source>
        <dbReference type="EMBL" id="KXG46602.1"/>
    </source>
</evidence>
<feature type="domain" description="Thioester reductase (TE)" evidence="4">
    <location>
        <begin position="242"/>
        <end position="425"/>
    </location>
</feature>
<protein>
    <submittedName>
        <fullName evidence="5">Male sterility, NAD-binding</fullName>
    </submittedName>
</protein>
<dbReference type="AlphaFoldDB" id="A0A135LCA7"/>
<dbReference type="RefSeq" id="XP_040645138.1">
    <property type="nucleotide sequence ID" value="XM_040793171.1"/>
</dbReference>
<keyword evidence="1" id="KW-0596">Phosphopantetheine</keyword>
<dbReference type="GeneID" id="63708471"/>
<keyword evidence="2" id="KW-0597">Phosphoprotein</keyword>